<evidence type="ECO:0000313" key="2">
    <source>
        <dbReference type="Proteomes" id="UP001164459"/>
    </source>
</evidence>
<evidence type="ECO:0000313" key="1">
    <source>
        <dbReference type="EMBL" id="WAS92942.1"/>
    </source>
</evidence>
<gene>
    <name evidence="1" type="ORF">O0S08_42780</name>
</gene>
<dbReference type="RefSeq" id="WP_269035297.1">
    <property type="nucleotide sequence ID" value="NZ_CP114040.1"/>
</dbReference>
<protein>
    <submittedName>
        <fullName evidence="1">Uncharacterized protein</fullName>
    </submittedName>
</protein>
<organism evidence="1 2">
    <name type="scientific">Nannocystis punicea</name>
    <dbReference type="NCBI Taxonomy" id="2995304"/>
    <lineage>
        <taxon>Bacteria</taxon>
        <taxon>Pseudomonadati</taxon>
        <taxon>Myxococcota</taxon>
        <taxon>Polyangia</taxon>
        <taxon>Nannocystales</taxon>
        <taxon>Nannocystaceae</taxon>
        <taxon>Nannocystis</taxon>
    </lineage>
</organism>
<reference evidence="1" key="1">
    <citation type="submission" date="2022-11" db="EMBL/GenBank/DDBJ databases">
        <title>Minimal conservation of predation-associated metabolite biosynthetic gene clusters underscores biosynthetic potential of Myxococcota including descriptions for ten novel species: Archangium lansinium sp. nov., Myxococcus landrumus sp. nov., Nannocystis bai.</title>
        <authorList>
            <person name="Ahearne A."/>
            <person name="Stevens C."/>
            <person name="Dowd S."/>
        </authorList>
    </citation>
    <scope>NUCLEOTIDE SEQUENCE</scope>
    <source>
        <strain evidence="1">Fl3</strain>
    </source>
</reference>
<proteinExistence type="predicted"/>
<name>A0ABY7H1C3_9BACT</name>
<dbReference type="EMBL" id="CP114040">
    <property type="protein sequence ID" value="WAS92942.1"/>
    <property type="molecule type" value="Genomic_DNA"/>
</dbReference>
<dbReference type="Proteomes" id="UP001164459">
    <property type="component" value="Chromosome"/>
</dbReference>
<keyword evidence="2" id="KW-1185">Reference proteome</keyword>
<accession>A0ABY7H1C3</accession>
<sequence>MRSNPLAGFFTADAAAILGAQDRLAAADEPARARVVRPSPVPFLPGMRAAPEGLWSEPYFGPVEARDPAAWGVIELPRPVVHPGLVPAIAGVLGLRASEVWAVAEVRAWIDAEGRVRTPPGHPGVDGPYDTWLHEWPPHRFNEAMFRLEAEGDPTYGTRLAQWYAEKGIDAEAVVRDDESWRDEANANTGPAGLLGRLSARLGEEAAGRLFVRHVPVPPVPERPLERRPGGVFVAGARSGSLAALIDEAVYMQRMIEASPGLIGEHYHLLLVQRALRSVLAAWGAAEAPETFAAALPEAGGPTEVPLWPLPETHAELATPRTLAFVGPGRAVLDLRTASFEVDLTTGALARWWPSAGLTLMTWLEGHLIYFGGPAVSCFELARGRWTRGALPACVPYTFEEVEKLTFVIETATRRRHRLTVVAETVDLRVSPCARYRASRAGEGAVFRFDGEPQLPLELESESAPVMWPEGQLREPSERESSRLEETAWCDAGLHALVLCEARDAFRRVQDGGVVEGTRVLFRVPFAISAAAFDPAGGEVLLAGEAELWHVALDPEPRLLTRFDLRPLRAMMLGPEGRARPRADALNAALCRHGTLLGVGDVDEAELARLDTASTFDEAKPLGLRRARTLAAHAQQVEQAHELPRLRVPK</sequence>